<keyword evidence="3" id="KW-1185">Reference proteome</keyword>
<accession>A0A1L9Q089</accession>
<dbReference type="VEuPathDB" id="FungiDB:ASPVEDRAFT_46509"/>
<evidence type="ECO:0000313" key="3">
    <source>
        <dbReference type="Proteomes" id="UP000184073"/>
    </source>
</evidence>
<keyword evidence="1" id="KW-1133">Transmembrane helix</keyword>
<dbReference type="AlphaFoldDB" id="A0A1L9Q089"/>
<evidence type="ECO:0000256" key="1">
    <source>
        <dbReference type="SAM" id="Phobius"/>
    </source>
</evidence>
<gene>
    <name evidence="2" type="ORF">ASPVEDRAFT_46509</name>
</gene>
<dbReference type="RefSeq" id="XP_040672888.1">
    <property type="nucleotide sequence ID" value="XM_040813566.1"/>
</dbReference>
<feature type="transmembrane region" description="Helical" evidence="1">
    <location>
        <begin position="45"/>
        <end position="66"/>
    </location>
</feature>
<keyword evidence="1" id="KW-0472">Membrane</keyword>
<proteinExistence type="predicted"/>
<organism evidence="2 3">
    <name type="scientific">Aspergillus versicolor CBS 583.65</name>
    <dbReference type="NCBI Taxonomy" id="1036611"/>
    <lineage>
        <taxon>Eukaryota</taxon>
        <taxon>Fungi</taxon>
        <taxon>Dikarya</taxon>
        <taxon>Ascomycota</taxon>
        <taxon>Pezizomycotina</taxon>
        <taxon>Eurotiomycetes</taxon>
        <taxon>Eurotiomycetidae</taxon>
        <taxon>Eurotiales</taxon>
        <taxon>Aspergillaceae</taxon>
        <taxon>Aspergillus</taxon>
        <taxon>Aspergillus subgen. Nidulantes</taxon>
    </lineage>
</organism>
<protein>
    <submittedName>
        <fullName evidence="2">Uncharacterized protein</fullName>
    </submittedName>
</protein>
<sequence length="69" mass="7472">MDLRSGGPDIGADLVGMRPPLNGFREPATGKRVIRSHCSRFSIDPCLRAVIFGLLLITLSPVFIYTQGA</sequence>
<name>A0A1L9Q089_ASPVE</name>
<dbReference type="EMBL" id="KV878136">
    <property type="protein sequence ID" value="OJJ07126.1"/>
    <property type="molecule type" value="Genomic_DNA"/>
</dbReference>
<reference evidence="3" key="1">
    <citation type="journal article" date="2017" name="Genome Biol.">
        <title>Comparative genomics reveals high biological diversity and specific adaptations in the industrially and medically important fungal genus Aspergillus.</title>
        <authorList>
            <person name="de Vries R.P."/>
            <person name="Riley R."/>
            <person name="Wiebenga A."/>
            <person name="Aguilar-Osorio G."/>
            <person name="Amillis S."/>
            <person name="Uchima C.A."/>
            <person name="Anderluh G."/>
            <person name="Asadollahi M."/>
            <person name="Askin M."/>
            <person name="Barry K."/>
            <person name="Battaglia E."/>
            <person name="Bayram O."/>
            <person name="Benocci T."/>
            <person name="Braus-Stromeyer S.A."/>
            <person name="Caldana C."/>
            <person name="Canovas D."/>
            <person name="Cerqueira G.C."/>
            <person name="Chen F."/>
            <person name="Chen W."/>
            <person name="Choi C."/>
            <person name="Clum A."/>
            <person name="Dos Santos R.A."/>
            <person name="Damasio A.R."/>
            <person name="Diallinas G."/>
            <person name="Emri T."/>
            <person name="Fekete E."/>
            <person name="Flipphi M."/>
            <person name="Freyberg S."/>
            <person name="Gallo A."/>
            <person name="Gournas C."/>
            <person name="Habgood R."/>
            <person name="Hainaut M."/>
            <person name="Harispe M.L."/>
            <person name="Henrissat B."/>
            <person name="Hilden K.S."/>
            <person name="Hope R."/>
            <person name="Hossain A."/>
            <person name="Karabika E."/>
            <person name="Karaffa L."/>
            <person name="Karanyi Z."/>
            <person name="Krasevec N."/>
            <person name="Kuo A."/>
            <person name="Kusch H."/>
            <person name="LaButti K."/>
            <person name="Lagendijk E.L."/>
            <person name="Lapidus A."/>
            <person name="Levasseur A."/>
            <person name="Lindquist E."/>
            <person name="Lipzen A."/>
            <person name="Logrieco A.F."/>
            <person name="MacCabe A."/>
            <person name="Maekelae M.R."/>
            <person name="Malavazi I."/>
            <person name="Melin P."/>
            <person name="Meyer V."/>
            <person name="Mielnichuk N."/>
            <person name="Miskei M."/>
            <person name="Molnar A.P."/>
            <person name="Mule G."/>
            <person name="Ngan C.Y."/>
            <person name="Orejas M."/>
            <person name="Orosz E."/>
            <person name="Ouedraogo J.P."/>
            <person name="Overkamp K.M."/>
            <person name="Park H.-S."/>
            <person name="Perrone G."/>
            <person name="Piumi F."/>
            <person name="Punt P.J."/>
            <person name="Ram A.F."/>
            <person name="Ramon A."/>
            <person name="Rauscher S."/>
            <person name="Record E."/>
            <person name="Riano-Pachon D.M."/>
            <person name="Robert V."/>
            <person name="Roehrig J."/>
            <person name="Ruller R."/>
            <person name="Salamov A."/>
            <person name="Salih N.S."/>
            <person name="Samson R.A."/>
            <person name="Sandor E."/>
            <person name="Sanguinetti M."/>
            <person name="Schuetze T."/>
            <person name="Sepcic K."/>
            <person name="Shelest E."/>
            <person name="Sherlock G."/>
            <person name="Sophianopoulou V."/>
            <person name="Squina F.M."/>
            <person name="Sun H."/>
            <person name="Susca A."/>
            <person name="Todd R.B."/>
            <person name="Tsang A."/>
            <person name="Unkles S.E."/>
            <person name="van de Wiele N."/>
            <person name="van Rossen-Uffink D."/>
            <person name="Oliveira J.V."/>
            <person name="Vesth T.C."/>
            <person name="Visser J."/>
            <person name="Yu J.-H."/>
            <person name="Zhou M."/>
            <person name="Andersen M.R."/>
            <person name="Archer D.B."/>
            <person name="Baker S.E."/>
            <person name="Benoit I."/>
            <person name="Brakhage A.A."/>
            <person name="Braus G.H."/>
            <person name="Fischer R."/>
            <person name="Frisvad J.C."/>
            <person name="Goldman G.H."/>
            <person name="Houbraken J."/>
            <person name="Oakley B."/>
            <person name="Pocsi I."/>
            <person name="Scazzocchio C."/>
            <person name="Seiboth B."/>
            <person name="vanKuyk P.A."/>
            <person name="Wortman J."/>
            <person name="Dyer P.S."/>
            <person name="Grigoriev I.V."/>
        </authorList>
    </citation>
    <scope>NUCLEOTIDE SEQUENCE [LARGE SCALE GENOMIC DNA]</scope>
    <source>
        <strain evidence="3">CBS 583.65</strain>
    </source>
</reference>
<evidence type="ECO:0000313" key="2">
    <source>
        <dbReference type="EMBL" id="OJJ07126.1"/>
    </source>
</evidence>
<dbReference type="Proteomes" id="UP000184073">
    <property type="component" value="Unassembled WGS sequence"/>
</dbReference>
<keyword evidence="1" id="KW-0812">Transmembrane</keyword>
<dbReference type="GeneID" id="63729077"/>